<dbReference type="Pfam" id="PF25967">
    <property type="entry name" value="RND-MFP_C"/>
    <property type="match status" value="1"/>
</dbReference>
<evidence type="ECO:0000259" key="9">
    <source>
        <dbReference type="Pfam" id="PF25917"/>
    </source>
</evidence>
<feature type="coiled-coil region" evidence="5">
    <location>
        <begin position="149"/>
        <end position="181"/>
    </location>
</feature>
<dbReference type="GO" id="GO:1990195">
    <property type="term" value="C:macrolide transmembrane transporter complex"/>
    <property type="evidence" value="ECO:0007669"/>
    <property type="project" value="InterPro"/>
</dbReference>
<sequence>MASSLRDELASLKIERPGRSPVERPRRGPREPSLGAEYRRRGGGALRLLSWALWLIPLGIIGGAGFYGYKQYDQIRAKPEVTVGLVQKMTTGEAEKLLTAKGYLKSQKQAMIGTKVAGRVDQMLVKEHDHVEGGALLAVIEHHDLDAMIEQREASLERARAELEEAKAEGWQKEREEQRAERLLSKHMVPQEDFDKAKASNAMTQAKIKGLGASIRVMEANIKEMKSTLRYQMEIRAPFSGTVVEKQGEVGEIISPMAMSSSLGRSAVVTIADLQHMDVETDISENLMSRIELGQPAEVSVSANPSRRYQGRLRQIIPMGDRTRGTVKVKVEITDPDDKLFPELAATVHFLPFKAGEQSEANKSFVFVSKSAVFQENGHDYVWVVDRKSRVARRPVEVATTREDLARVETGLEPGENVVLNPTKALKDNEAVRIAE</sequence>
<feature type="domain" description="Multidrug resistance protein MdtA-like alpha-helical hairpin" evidence="8">
    <location>
        <begin position="156"/>
        <end position="231"/>
    </location>
</feature>
<dbReference type="GO" id="GO:0030313">
    <property type="term" value="C:cell envelope"/>
    <property type="evidence" value="ECO:0007669"/>
    <property type="project" value="UniProtKB-SubCell"/>
</dbReference>
<dbReference type="KEGG" id="agv:OJF2_59990"/>
<dbReference type="Gene3D" id="2.40.420.20">
    <property type="match status" value="1"/>
</dbReference>
<evidence type="ECO:0000259" key="11">
    <source>
        <dbReference type="Pfam" id="PF25967"/>
    </source>
</evidence>
<gene>
    <name evidence="12" type="primary">macA_10</name>
    <name evidence="12" type="ORF">OJF2_59990</name>
</gene>
<proteinExistence type="inferred from homology"/>
<dbReference type="InterPro" id="IPR030190">
    <property type="entry name" value="MacA_alpha-hairpin_sf"/>
</dbReference>
<feature type="region of interest" description="Disordered" evidence="6">
    <location>
        <begin position="1"/>
        <end position="37"/>
    </location>
</feature>
<dbReference type="Pfam" id="PF25954">
    <property type="entry name" value="Beta-barrel_RND_2"/>
    <property type="match status" value="1"/>
</dbReference>
<feature type="domain" description="CusB-like beta-barrel" evidence="10">
    <location>
        <begin position="279"/>
        <end position="350"/>
    </location>
</feature>
<feature type="compositionally biased region" description="Basic and acidic residues" evidence="6">
    <location>
        <begin position="1"/>
        <end position="30"/>
    </location>
</feature>
<dbReference type="InterPro" id="IPR058792">
    <property type="entry name" value="Beta-barrel_RND_2"/>
</dbReference>
<dbReference type="Proteomes" id="UP000324233">
    <property type="component" value="Chromosome"/>
</dbReference>
<name>A0A5B9W9U8_9BACT</name>
<evidence type="ECO:0000256" key="4">
    <source>
        <dbReference type="ARBA" id="ARBA00023054"/>
    </source>
</evidence>
<feature type="transmembrane region" description="Helical" evidence="7">
    <location>
        <begin position="48"/>
        <end position="69"/>
    </location>
</feature>
<evidence type="ECO:0000256" key="5">
    <source>
        <dbReference type="SAM" id="Coils"/>
    </source>
</evidence>
<dbReference type="InterPro" id="IPR006143">
    <property type="entry name" value="RND_pump_MFP"/>
</dbReference>
<dbReference type="NCBIfam" id="TIGR01730">
    <property type="entry name" value="RND_mfp"/>
    <property type="match status" value="1"/>
</dbReference>
<keyword evidence="7" id="KW-1133">Transmembrane helix</keyword>
<comment type="subcellular location">
    <subcellularLocation>
        <location evidence="1">Cell envelope</location>
    </subcellularLocation>
</comment>
<evidence type="ECO:0000256" key="7">
    <source>
        <dbReference type="SAM" id="Phobius"/>
    </source>
</evidence>
<evidence type="ECO:0000256" key="1">
    <source>
        <dbReference type="ARBA" id="ARBA00004196"/>
    </source>
</evidence>
<feature type="domain" description="Multidrug resistance protein MdtA-like barrel-sandwich hybrid" evidence="9">
    <location>
        <begin position="109"/>
        <end position="255"/>
    </location>
</feature>
<reference evidence="12 13" key="1">
    <citation type="submission" date="2019-08" db="EMBL/GenBank/DDBJ databases">
        <title>Deep-cultivation of Planctomycetes and their phenomic and genomic characterization uncovers novel biology.</title>
        <authorList>
            <person name="Wiegand S."/>
            <person name="Jogler M."/>
            <person name="Boedeker C."/>
            <person name="Pinto D."/>
            <person name="Vollmers J."/>
            <person name="Rivas-Marin E."/>
            <person name="Kohn T."/>
            <person name="Peeters S.H."/>
            <person name="Heuer A."/>
            <person name="Rast P."/>
            <person name="Oberbeckmann S."/>
            <person name="Bunk B."/>
            <person name="Jeske O."/>
            <person name="Meyerdierks A."/>
            <person name="Storesund J.E."/>
            <person name="Kallscheuer N."/>
            <person name="Luecker S."/>
            <person name="Lage O.M."/>
            <person name="Pohl T."/>
            <person name="Merkel B.J."/>
            <person name="Hornburger P."/>
            <person name="Mueller R.-W."/>
            <person name="Bruemmer F."/>
            <person name="Labrenz M."/>
            <person name="Spormann A.M."/>
            <person name="Op den Camp H."/>
            <person name="Overmann J."/>
            <person name="Amann R."/>
            <person name="Jetten M.S.M."/>
            <person name="Mascher T."/>
            <person name="Medema M.H."/>
            <person name="Devos D.P."/>
            <person name="Kaster A.-K."/>
            <person name="Ovreas L."/>
            <person name="Rohde M."/>
            <person name="Galperin M.Y."/>
            <person name="Jogler C."/>
        </authorList>
    </citation>
    <scope>NUCLEOTIDE SEQUENCE [LARGE SCALE GENOMIC DNA]</scope>
    <source>
        <strain evidence="12 13">OJF2</strain>
    </source>
</reference>
<dbReference type="SUPFAM" id="SSF111369">
    <property type="entry name" value="HlyD-like secretion proteins"/>
    <property type="match status" value="1"/>
</dbReference>
<dbReference type="GO" id="GO:0015562">
    <property type="term" value="F:efflux transmembrane transporter activity"/>
    <property type="evidence" value="ECO:0007669"/>
    <property type="project" value="TreeGrafter"/>
</dbReference>
<dbReference type="Gene3D" id="6.10.140.1990">
    <property type="match status" value="1"/>
</dbReference>
<evidence type="ECO:0000256" key="6">
    <source>
        <dbReference type="SAM" id="MobiDB-lite"/>
    </source>
</evidence>
<feature type="domain" description="Multidrug resistance protein MdtA-like C-terminal permuted SH3" evidence="11">
    <location>
        <begin position="370"/>
        <end position="420"/>
    </location>
</feature>
<dbReference type="OrthoDB" id="9806939at2"/>
<protein>
    <submittedName>
        <fullName evidence="12">Macrolide export protein MacA</fullName>
    </submittedName>
</protein>
<dbReference type="GO" id="GO:0019898">
    <property type="term" value="C:extrinsic component of membrane"/>
    <property type="evidence" value="ECO:0007669"/>
    <property type="project" value="InterPro"/>
</dbReference>
<keyword evidence="7" id="KW-0472">Membrane</keyword>
<keyword evidence="13" id="KW-1185">Reference proteome</keyword>
<dbReference type="PANTHER" id="PTHR30469">
    <property type="entry name" value="MULTIDRUG RESISTANCE PROTEIN MDTA"/>
    <property type="match status" value="1"/>
</dbReference>
<dbReference type="InterPro" id="IPR058625">
    <property type="entry name" value="MdtA-like_BSH"/>
</dbReference>
<evidence type="ECO:0000313" key="12">
    <source>
        <dbReference type="EMBL" id="QEH37408.1"/>
    </source>
</evidence>
<dbReference type="EMBL" id="CP042997">
    <property type="protein sequence ID" value="QEH37408.1"/>
    <property type="molecule type" value="Genomic_DNA"/>
</dbReference>
<dbReference type="Gene3D" id="2.40.30.170">
    <property type="match status" value="1"/>
</dbReference>
<dbReference type="GO" id="GO:1990961">
    <property type="term" value="P:xenobiotic detoxification by transmembrane export across the plasma membrane"/>
    <property type="evidence" value="ECO:0007669"/>
    <property type="project" value="InterPro"/>
</dbReference>
<dbReference type="Gene3D" id="2.40.50.100">
    <property type="match status" value="1"/>
</dbReference>
<dbReference type="InterPro" id="IPR058627">
    <property type="entry name" value="MdtA-like_C"/>
</dbReference>
<evidence type="ECO:0000256" key="3">
    <source>
        <dbReference type="ARBA" id="ARBA00022448"/>
    </source>
</evidence>
<keyword evidence="4 5" id="KW-0175">Coiled coil</keyword>
<accession>A0A5B9W9U8</accession>
<dbReference type="RefSeq" id="WP_148596971.1">
    <property type="nucleotide sequence ID" value="NZ_CP042997.1"/>
</dbReference>
<evidence type="ECO:0000259" key="8">
    <source>
        <dbReference type="Pfam" id="PF25876"/>
    </source>
</evidence>
<dbReference type="AlphaFoldDB" id="A0A5B9W9U8"/>
<organism evidence="12 13">
    <name type="scientific">Aquisphaera giovannonii</name>
    <dbReference type="NCBI Taxonomy" id="406548"/>
    <lineage>
        <taxon>Bacteria</taxon>
        <taxon>Pseudomonadati</taxon>
        <taxon>Planctomycetota</taxon>
        <taxon>Planctomycetia</taxon>
        <taxon>Isosphaerales</taxon>
        <taxon>Isosphaeraceae</taxon>
        <taxon>Aquisphaera</taxon>
    </lineage>
</organism>
<dbReference type="Pfam" id="PF25876">
    <property type="entry name" value="HH_MFP_RND"/>
    <property type="match status" value="1"/>
</dbReference>
<evidence type="ECO:0000259" key="10">
    <source>
        <dbReference type="Pfam" id="PF25954"/>
    </source>
</evidence>
<dbReference type="GO" id="GO:1990281">
    <property type="term" value="C:efflux pump complex"/>
    <property type="evidence" value="ECO:0007669"/>
    <property type="project" value="TreeGrafter"/>
</dbReference>
<evidence type="ECO:0000313" key="13">
    <source>
        <dbReference type="Proteomes" id="UP000324233"/>
    </source>
</evidence>
<comment type="similarity">
    <text evidence="2">Belongs to the membrane fusion protein (MFP) (TC 8.A.1) family.</text>
</comment>
<dbReference type="Pfam" id="PF25917">
    <property type="entry name" value="BSH_RND"/>
    <property type="match status" value="1"/>
</dbReference>
<dbReference type="PANTHER" id="PTHR30469:SF33">
    <property type="entry name" value="SLR1207 PROTEIN"/>
    <property type="match status" value="1"/>
</dbReference>
<keyword evidence="3" id="KW-0813">Transport</keyword>
<evidence type="ECO:0000256" key="2">
    <source>
        <dbReference type="ARBA" id="ARBA00009477"/>
    </source>
</evidence>
<dbReference type="InterPro" id="IPR058624">
    <property type="entry name" value="MdtA-like_HH"/>
</dbReference>
<keyword evidence="7" id="KW-0812">Transmembrane</keyword>